<organism evidence="4 5">
    <name type="scientific">Pseudonocardia kunmingensis</name>
    <dbReference type="NCBI Taxonomy" id="630975"/>
    <lineage>
        <taxon>Bacteria</taxon>
        <taxon>Bacillati</taxon>
        <taxon>Actinomycetota</taxon>
        <taxon>Actinomycetes</taxon>
        <taxon>Pseudonocardiales</taxon>
        <taxon>Pseudonocardiaceae</taxon>
        <taxon>Pseudonocardia</taxon>
    </lineage>
</organism>
<feature type="region of interest" description="Disordered" evidence="1">
    <location>
        <begin position="63"/>
        <end position="90"/>
    </location>
</feature>
<keyword evidence="5" id="KW-1185">Reference proteome</keyword>
<dbReference type="Pfam" id="PF07331">
    <property type="entry name" value="TctB"/>
    <property type="match status" value="1"/>
</dbReference>
<evidence type="ECO:0000256" key="2">
    <source>
        <dbReference type="SAM" id="Phobius"/>
    </source>
</evidence>
<protein>
    <submittedName>
        <fullName evidence="4">Tripartite tricarboxylate transporter TctB family protein</fullName>
    </submittedName>
</protein>
<keyword evidence="2" id="KW-0472">Membrane</keyword>
<keyword evidence="2" id="KW-0812">Transmembrane</keyword>
<feature type="transmembrane region" description="Helical" evidence="2">
    <location>
        <begin position="123"/>
        <end position="140"/>
    </location>
</feature>
<evidence type="ECO:0000256" key="1">
    <source>
        <dbReference type="SAM" id="MobiDB-lite"/>
    </source>
</evidence>
<accession>A0A543DVF1</accession>
<evidence type="ECO:0000259" key="3">
    <source>
        <dbReference type="Pfam" id="PF07331"/>
    </source>
</evidence>
<feature type="transmembrane region" description="Helical" evidence="2">
    <location>
        <begin position="100"/>
        <end position="117"/>
    </location>
</feature>
<comment type="caution">
    <text evidence="4">The sequence shown here is derived from an EMBL/GenBank/DDBJ whole genome shotgun (WGS) entry which is preliminary data.</text>
</comment>
<dbReference type="RefSeq" id="WP_142046963.1">
    <property type="nucleotide sequence ID" value="NZ_VFPA01000001.1"/>
</dbReference>
<feature type="domain" description="DUF1468" evidence="3">
    <location>
        <begin position="5"/>
        <end position="176"/>
    </location>
</feature>
<dbReference type="InterPro" id="IPR009936">
    <property type="entry name" value="DUF1468"/>
</dbReference>
<evidence type="ECO:0000313" key="5">
    <source>
        <dbReference type="Proteomes" id="UP000315677"/>
    </source>
</evidence>
<evidence type="ECO:0000313" key="4">
    <source>
        <dbReference type="EMBL" id="TQM13301.1"/>
    </source>
</evidence>
<proteinExistence type="predicted"/>
<reference evidence="4 5" key="1">
    <citation type="submission" date="2019-06" db="EMBL/GenBank/DDBJ databases">
        <title>Sequencing the genomes of 1000 actinobacteria strains.</title>
        <authorList>
            <person name="Klenk H.-P."/>
        </authorList>
    </citation>
    <scope>NUCLEOTIDE SEQUENCE [LARGE SCALE GENOMIC DNA]</scope>
    <source>
        <strain evidence="4 5">DSM 45301</strain>
    </source>
</reference>
<gene>
    <name evidence="4" type="ORF">FB558_0033</name>
</gene>
<feature type="transmembrane region" description="Helical" evidence="2">
    <location>
        <begin position="152"/>
        <end position="175"/>
    </location>
</feature>
<sequence>MRDIILGIAFVVMGLLIVGTTHDYPPAASLAADPALFPRAIGVALGALGVLIAVAGLWARRSQERDDPRAPDATGEQAAPAAPGADTPDTADAPIGMTQVLRRVAPFVAAAVVYVWVAFSSGLGYATSTFLFLTILIIWLSPKRNTASYASAAALSGAISAALYATFVFALAVPIPPGILP</sequence>
<dbReference type="EMBL" id="VFPA01000001">
    <property type="protein sequence ID" value="TQM13301.1"/>
    <property type="molecule type" value="Genomic_DNA"/>
</dbReference>
<keyword evidence="2" id="KW-1133">Transmembrane helix</keyword>
<dbReference type="AlphaFoldDB" id="A0A543DVF1"/>
<feature type="compositionally biased region" description="Low complexity" evidence="1">
    <location>
        <begin position="71"/>
        <end position="90"/>
    </location>
</feature>
<feature type="transmembrane region" description="Helical" evidence="2">
    <location>
        <begin position="41"/>
        <end position="59"/>
    </location>
</feature>
<name>A0A543DVF1_9PSEU</name>
<dbReference type="Proteomes" id="UP000315677">
    <property type="component" value="Unassembled WGS sequence"/>
</dbReference>